<dbReference type="Gene3D" id="3.40.50.1100">
    <property type="match status" value="2"/>
</dbReference>
<comment type="cofactor">
    <cofactor evidence="2">
        <name>pyridoxal 5'-phosphate</name>
        <dbReference type="ChEBI" id="CHEBI:597326"/>
    </cofactor>
</comment>
<evidence type="ECO:0000256" key="8">
    <source>
        <dbReference type="ARBA" id="ARBA00023239"/>
    </source>
</evidence>
<dbReference type="CDD" id="cd01562">
    <property type="entry name" value="Thr-dehyd"/>
    <property type="match status" value="1"/>
</dbReference>
<dbReference type="GO" id="GO:0018114">
    <property type="term" value="F:threonine racemase activity"/>
    <property type="evidence" value="ECO:0007669"/>
    <property type="project" value="TreeGrafter"/>
</dbReference>
<feature type="region of interest" description="Disordered" evidence="9">
    <location>
        <begin position="1"/>
        <end position="23"/>
    </location>
</feature>
<feature type="compositionally biased region" description="Low complexity" evidence="9">
    <location>
        <begin position="1"/>
        <end position="19"/>
    </location>
</feature>
<dbReference type="GO" id="GO:0005524">
    <property type="term" value="F:ATP binding"/>
    <property type="evidence" value="ECO:0007669"/>
    <property type="project" value="TreeGrafter"/>
</dbReference>
<keyword evidence="6" id="KW-0460">Magnesium</keyword>
<comment type="similarity">
    <text evidence="5">Belongs to the serine/threonine dehydratase family.</text>
</comment>
<dbReference type="Proteomes" id="UP000249447">
    <property type="component" value="Chromosome"/>
</dbReference>
<comment type="cofactor">
    <cofactor evidence="1">
        <name>Ca(2+)</name>
        <dbReference type="ChEBI" id="CHEBI:29108"/>
    </cofactor>
</comment>
<evidence type="ECO:0000256" key="9">
    <source>
        <dbReference type="SAM" id="MobiDB-lite"/>
    </source>
</evidence>
<dbReference type="PANTHER" id="PTHR43050:SF1">
    <property type="entry name" value="SERINE RACEMASE"/>
    <property type="match status" value="1"/>
</dbReference>
<dbReference type="InterPro" id="IPR000634">
    <property type="entry name" value="Ser/Thr_deHydtase_PyrdxlP-BS"/>
</dbReference>
<protein>
    <submittedName>
        <fullName evidence="11">Serine dehydratase</fullName>
    </submittedName>
</protein>
<dbReference type="GO" id="GO:0030378">
    <property type="term" value="F:serine racemase activity"/>
    <property type="evidence" value="ECO:0007669"/>
    <property type="project" value="TreeGrafter"/>
</dbReference>
<keyword evidence="12" id="KW-1185">Reference proteome</keyword>
<dbReference type="SUPFAM" id="SSF53686">
    <property type="entry name" value="Tryptophan synthase beta subunit-like PLP-dependent enzymes"/>
    <property type="match status" value="1"/>
</dbReference>
<dbReference type="GO" id="GO:0070179">
    <property type="term" value="P:D-serine biosynthetic process"/>
    <property type="evidence" value="ECO:0007669"/>
    <property type="project" value="TreeGrafter"/>
</dbReference>
<dbReference type="InterPro" id="IPR036052">
    <property type="entry name" value="TrpB-like_PALP_sf"/>
</dbReference>
<evidence type="ECO:0000256" key="5">
    <source>
        <dbReference type="ARBA" id="ARBA00010869"/>
    </source>
</evidence>
<dbReference type="GO" id="GO:0030170">
    <property type="term" value="F:pyridoxal phosphate binding"/>
    <property type="evidence" value="ECO:0007669"/>
    <property type="project" value="InterPro"/>
</dbReference>
<dbReference type="FunFam" id="3.40.50.1100:FF:000007">
    <property type="entry name" value="L-threonine dehydratase catabolic TdcB"/>
    <property type="match status" value="1"/>
</dbReference>
<proteinExistence type="inferred from homology"/>
<comment type="cofactor">
    <cofactor evidence="3">
        <name>Mn(2+)</name>
        <dbReference type="ChEBI" id="CHEBI:29035"/>
    </cofactor>
</comment>
<gene>
    <name evidence="11" type="ORF">C9I47_0251</name>
</gene>
<dbReference type="OrthoDB" id="9811476at2"/>
<evidence type="ECO:0000256" key="3">
    <source>
        <dbReference type="ARBA" id="ARBA00001936"/>
    </source>
</evidence>
<evidence type="ECO:0000256" key="2">
    <source>
        <dbReference type="ARBA" id="ARBA00001933"/>
    </source>
</evidence>
<dbReference type="RefSeq" id="WP_111265164.1">
    <property type="nucleotide sequence ID" value="NZ_CP029843.1"/>
</dbReference>
<dbReference type="AlphaFoldDB" id="A0A2U9T438"/>
<name>A0A2U9T438_9GAMM</name>
<evidence type="ECO:0000256" key="6">
    <source>
        <dbReference type="ARBA" id="ARBA00022842"/>
    </source>
</evidence>
<evidence type="ECO:0000259" key="10">
    <source>
        <dbReference type="Pfam" id="PF00291"/>
    </source>
</evidence>
<dbReference type="KEGG" id="lmb:C9I47_0251"/>
<dbReference type="GO" id="GO:0003941">
    <property type="term" value="F:L-serine ammonia-lyase activity"/>
    <property type="evidence" value="ECO:0007669"/>
    <property type="project" value="TreeGrafter"/>
</dbReference>
<evidence type="ECO:0000313" key="12">
    <source>
        <dbReference type="Proteomes" id="UP000249447"/>
    </source>
</evidence>
<dbReference type="GO" id="GO:0000287">
    <property type="term" value="F:magnesium ion binding"/>
    <property type="evidence" value="ECO:0007669"/>
    <property type="project" value="TreeGrafter"/>
</dbReference>
<sequence>MNANDVSAATTASNTAVPSADRDAATAQAPRYADVLAAAARIAPHAHVTPVMRSHALDAIAGCELHFKCENLQRVGAFKFRGACNAIFSLSDEEAARGIVTQSSGNHGAAVALAARLRGTTATVVAPRSTPKVKLAAIAGYGARIVPCDTLQASRDAVTAQVLADTGGVLVHPFNDARVIAGQGTAALELLASAPGLDALLAPVSGGGLMSGTCLAAHGIDPDIELFGAEPEGARDAHDSLHSGTRITGRSADTVCDGLRAELGTLTYPILREHLRDILLVDDAAVIAAMRLVWERMKLVIEPSAAVPLAAVLAHRERFAGRRVGLVLSGGNVDLDALPALFGRVGRPG</sequence>
<evidence type="ECO:0000256" key="1">
    <source>
        <dbReference type="ARBA" id="ARBA00001913"/>
    </source>
</evidence>
<dbReference type="PROSITE" id="PS00165">
    <property type="entry name" value="DEHYDRATASE_SER_THR"/>
    <property type="match status" value="1"/>
</dbReference>
<keyword evidence="7" id="KW-0663">Pyridoxal phosphate</keyword>
<reference evidence="11 12" key="1">
    <citation type="submission" date="2018-05" db="EMBL/GenBank/DDBJ databases">
        <title>The complete genome of Lysobacter maris HZ9B, a marine bacterium antagonistic against terrestrial plant pathogens.</title>
        <authorList>
            <person name="Zhang X.-Q."/>
        </authorList>
    </citation>
    <scope>NUCLEOTIDE SEQUENCE [LARGE SCALE GENOMIC DNA]</scope>
    <source>
        <strain evidence="11 12">HZ9B</strain>
    </source>
</reference>
<accession>A0A2U9T438</accession>
<dbReference type="EMBL" id="CP029843">
    <property type="protein sequence ID" value="AWV05977.1"/>
    <property type="molecule type" value="Genomic_DNA"/>
</dbReference>
<feature type="domain" description="Tryptophan synthase beta chain-like PALP" evidence="10">
    <location>
        <begin position="43"/>
        <end position="330"/>
    </location>
</feature>
<evidence type="ECO:0000256" key="4">
    <source>
        <dbReference type="ARBA" id="ARBA00001946"/>
    </source>
</evidence>
<comment type="cofactor">
    <cofactor evidence="4">
        <name>Mg(2+)</name>
        <dbReference type="ChEBI" id="CHEBI:18420"/>
    </cofactor>
</comment>
<organism evidence="11 12">
    <name type="scientific">Marilutibacter maris</name>
    <dbReference type="NCBI Taxonomy" id="1605891"/>
    <lineage>
        <taxon>Bacteria</taxon>
        <taxon>Pseudomonadati</taxon>
        <taxon>Pseudomonadota</taxon>
        <taxon>Gammaproteobacteria</taxon>
        <taxon>Lysobacterales</taxon>
        <taxon>Lysobacteraceae</taxon>
        <taxon>Marilutibacter</taxon>
    </lineage>
</organism>
<evidence type="ECO:0000313" key="11">
    <source>
        <dbReference type="EMBL" id="AWV05977.1"/>
    </source>
</evidence>
<dbReference type="Pfam" id="PF00291">
    <property type="entry name" value="PALP"/>
    <property type="match status" value="1"/>
</dbReference>
<keyword evidence="8" id="KW-0456">Lyase</keyword>
<dbReference type="PANTHER" id="PTHR43050">
    <property type="entry name" value="SERINE / THREONINE RACEMASE FAMILY MEMBER"/>
    <property type="match status" value="1"/>
</dbReference>
<evidence type="ECO:0000256" key="7">
    <source>
        <dbReference type="ARBA" id="ARBA00022898"/>
    </source>
</evidence>
<dbReference type="InterPro" id="IPR001926">
    <property type="entry name" value="TrpB-like_PALP"/>
</dbReference>